<accession>K0RW06</accession>
<dbReference type="AlphaFoldDB" id="K0RW06"/>
<dbReference type="EMBL" id="AGNL01026471">
    <property type="protein sequence ID" value="EJK57998.1"/>
    <property type="molecule type" value="Genomic_DNA"/>
</dbReference>
<organism evidence="1 2">
    <name type="scientific">Thalassiosira oceanica</name>
    <name type="common">Marine diatom</name>
    <dbReference type="NCBI Taxonomy" id="159749"/>
    <lineage>
        <taxon>Eukaryota</taxon>
        <taxon>Sar</taxon>
        <taxon>Stramenopiles</taxon>
        <taxon>Ochrophyta</taxon>
        <taxon>Bacillariophyta</taxon>
        <taxon>Coscinodiscophyceae</taxon>
        <taxon>Thalassiosirophycidae</taxon>
        <taxon>Thalassiosirales</taxon>
        <taxon>Thalassiosiraceae</taxon>
        <taxon>Thalassiosira</taxon>
    </lineage>
</organism>
<keyword evidence="2" id="KW-1185">Reference proteome</keyword>
<sequence length="80" mass="8445">SIAVARAAESVAALERADAVGRTAVVSADISGQSGGWAGREGAVILGLKVHSTPRRWLSGWKWGNGEILWNGVEMVKYLP</sequence>
<gene>
    <name evidence="1" type="ORF">THAOC_21911</name>
</gene>
<evidence type="ECO:0000313" key="2">
    <source>
        <dbReference type="Proteomes" id="UP000266841"/>
    </source>
</evidence>
<evidence type="ECO:0000313" key="1">
    <source>
        <dbReference type="EMBL" id="EJK57998.1"/>
    </source>
</evidence>
<protein>
    <submittedName>
        <fullName evidence="1">Uncharacterized protein</fullName>
    </submittedName>
</protein>
<reference evidence="1 2" key="1">
    <citation type="journal article" date="2012" name="Genome Biol.">
        <title>Genome and low-iron response of an oceanic diatom adapted to chronic iron limitation.</title>
        <authorList>
            <person name="Lommer M."/>
            <person name="Specht M."/>
            <person name="Roy A.S."/>
            <person name="Kraemer L."/>
            <person name="Andreson R."/>
            <person name="Gutowska M.A."/>
            <person name="Wolf J."/>
            <person name="Bergner S.V."/>
            <person name="Schilhabel M.B."/>
            <person name="Klostermeier U.C."/>
            <person name="Beiko R.G."/>
            <person name="Rosenstiel P."/>
            <person name="Hippler M."/>
            <person name="Laroche J."/>
        </authorList>
    </citation>
    <scope>NUCLEOTIDE SEQUENCE [LARGE SCALE GENOMIC DNA]</scope>
    <source>
        <strain evidence="1 2">CCMP1005</strain>
    </source>
</reference>
<name>K0RW06_THAOC</name>
<comment type="caution">
    <text evidence="1">The sequence shown here is derived from an EMBL/GenBank/DDBJ whole genome shotgun (WGS) entry which is preliminary data.</text>
</comment>
<dbReference type="Proteomes" id="UP000266841">
    <property type="component" value="Unassembled WGS sequence"/>
</dbReference>
<proteinExistence type="predicted"/>
<feature type="non-terminal residue" evidence="1">
    <location>
        <position position="1"/>
    </location>
</feature>